<dbReference type="GO" id="GO:0006865">
    <property type="term" value="P:amino acid transport"/>
    <property type="evidence" value="ECO:0007669"/>
    <property type="project" value="UniProtKB-KW"/>
</dbReference>
<keyword evidence="4" id="KW-0029">Amino-acid transport</keyword>
<evidence type="ECO:0000259" key="6">
    <source>
        <dbReference type="Pfam" id="PF13458"/>
    </source>
</evidence>
<dbReference type="InterPro" id="IPR028081">
    <property type="entry name" value="Leu-bd"/>
</dbReference>
<dbReference type="InterPro" id="IPR028082">
    <property type="entry name" value="Peripla_BP_I"/>
</dbReference>
<keyword evidence="3 5" id="KW-0732">Signal</keyword>
<protein>
    <submittedName>
        <fullName evidence="7">ABC transporter substrate-binding protein</fullName>
    </submittedName>
</protein>
<dbReference type="EMBL" id="JACORU010000010">
    <property type="protein sequence ID" value="MBC5767402.1"/>
    <property type="molecule type" value="Genomic_DNA"/>
</dbReference>
<feature type="domain" description="Leucine-binding protein" evidence="6">
    <location>
        <begin position="35"/>
        <end position="378"/>
    </location>
</feature>
<sequence length="391" mass="43319">MRPWFQASTFLCSLVLACGLAAAQGRVQGVTAHEIVLGSIQDLSGPIALYGKQLRMGMMLRVDEINEQGGIHGRKLRLIFEDSAYDPKRAVLAAQKLVDQDRIFALVGHLGAASNLATMPVLFDKGVINFFPGTATRSMFEPFHRLKFAYFATNEGQLRGPLARLVKDKRLNRVCVLYQDDEYGHDVMRAAETALKSLNMDFHERTTYKRGATDFSSQVARLKASACDLVVVGTVIRETVGVMTESRRIGFEPLFLGTHAIYTDLIPRLGGKAVDGLYATHMAAHPYLDDASPNIRFWANKYRTRFSEDPSVTSVYGYEIIDAFAAAASKAGAELTADGFVKAMETIVVPPNMFGTPELRFGQRKRLGNDTARMSQLQDGRWKVVYGYESP</sequence>
<gene>
    <name evidence="7" type="ORF">H8R02_23250</name>
</gene>
<feature type="chain" id="PRO_5036849710" evidence="5">
    <location>
        <begin position="24"/>
        <end position="391"/>
    </location>
</feature>
<dbReference type="SUPFAM" id="SSF53822">
    <property type="entry name" value="Periplasmic binding protein-like I"/>
    <property type="match status" value="1"/>
</dbReference>
<dbReference type="CDD" id="cd06343">
    <property type="entry name" value="PBP1_ABC_ligand_binding-like"/>
    <property type="match status" value="1"/>
</dbReference>
<proteinExistence type="inferred from homology"/>
<organism evidence="7 8">
    <name type="scientific">Ramlibacter albus</name>
    <dbReference type="NCBI Taxonomy" id="2079448"/>
    <lineage>
        <taxon>Bacteria</taxon>
        <taxon>Pseudomonadati</taxon>
        <taxon>Pseudomonadota</taxon>
        <taxon>Betaproteobacteria</taxon>
        <taxon>Burkholderiales</taxon>
        <taxon>Comamonadaceae</taxon>
        <taxon>Ramlibacter</taxon>
    </lineage>
</organism>
<feature type="signal peptide" evidence="5">
    <location>
        <begin position="1"/>
        <end position="23"/>
    </location>
</feature>
<reference evidence="7" key="1">
    <citation type="submission" date="2020-08" db="EMBL/GenBank/DDBJ databases">
        <title>Ramlibacter sp. GTP1 16S ribosomal RNA gene genome sequencing and assembly.</title>
        <authorList>
            <person name="Kang M."/>
        </authorList>
    </citation>
    <scope>NUCLEOTIDE SEQUENCE</scope>
    <source>
        <strain evidence="7">GTP1</strain>
    </source>
</reference>
<name>A0A923ME93_9BURK</name>
<dbReference type="Gene3D" id="3.40.50.2300">
    <property type="match status" value="2"/>
</dbReference>
<evidence type="ECO:0000256" key="4">
    <source>
        <dbReference type="ARBA" id="ARBA00022970"/>
    </source>
</evidence>
<dbReference type="PRINTS" id="PR00337">
    <property type="entry name" value="LEUILEVALBP"/>
</dbReference>
<dbReference type="PROSITE" id="PS51257">
    <property type="entry name" value="PROKAR_LIPOPROTEIN"/>
    <property type="match status" value="1"/>
</dbReference>
<comment type="similarity">
    <text evidence="1">Belongs to the leucine-binding protein family.</text>
</comment>
<keyword evidence="2" id="KW-0813">Transport</keyword>
<dbReference type="Pfam" id="PF13458">
    <property type="entry name" value="Peripla_BP_6"/>
    <property type="match status" value="1"/>
</dbReference>
<dbReference type="InterPro" id="IPR000709">
    <property type="entry name" value="Leu_Ile_Val-bd"/>
</dbReference>
<keyword evidence="8" id="KW-1185">Reference proteome</keyword>
<evidence type="ECO:0000313" key="7">
    <source>
        <dbReference type="EMBL" id="MBC5767402.1"/>
    </source>
</evidence>
<dbReference type="Proteomes" id="UP000596827">
    <property type="component" value="Unassembled WGS sequence"/>
</dbReference>
<dbReference type="RefSeq" id="WP_187083887.1">
    <property type="nucleotide sequence ID" value="NZ_JACORU010000010.1"/>
</dbReference>
<evidence type="ECO:0000256" key="1">
    <source>
        <dbReference type="ARBA" id="ARBA00010062"/>
    </source>
</evidence>
<dbReference type="PANTHER" id="PTHR47235:SF1">
    <property type="entry name" value="BLR6548 PROTEIN"/>
    <property type="match status" value="1"/>
</dbReference>
<dbReference type="PANTHER" id="PTHR47235">
    <property type="entry name" value="BLR6548 PROTEIN"/>
    <property type="match status" value="1"/>
</dbReference>
<evidence type="ECO:0000313" key="8">
    <source>
        <dbReference type="Proteomes" id="UP000596827"/>
    </source>
</evidence>
<evidence type="ECO:0000256" key="3">
    <source>
        <dbReference type="ARBA" id="ARBA00022729"/>
    </source>
</evidence>
<evidence type="ECO:0000256" key="5">
    <source>
        <dbReference type="SAM" id="SignalP"/>
    </source>
</evidence>
<comment type="caution">
    <text evidence="7">The sequence shown here is derived from an EMBL/GenBank/DDBJ whole genome shotgun (WGS) entry which is preliminary data.</text>
</comment>
<dbReference type="AlphaFoldDB" id="A0A923ME93"/>
<accession>A0A923ME93</accession>
<evidence type="ECO:0000256" key="2">
    <source>
        <dbReference type="ARBA" id="ARBA00022448"/>
    </source>
</evidence>